<sequence length="442" mass="49026">MKSIDDTTPSMELGLNLPTLVEQLKALRQDMECKSKLYTALVRVTDGFANRTSASVTLPPHSNSQLDPRASQMSLEDLSALNEALDGAPYSNTLKSRRSSILMREQHRVVPHARLPSRTTDSTFRRSWLDSYKVMWVSGECGISLHNYSKTETKAGAQIAVLQHADGVTTGINKCRLGDHLITINDNRVDHLLFNEILTKLKTTQRPIALGFQTNQNVLTSPRGASSPKGTWSEFSPPRSKKALRKFSSFTEARYGDIDDLTRESLHEASDFPRFEDVTKLPLRLTKSFSADVASTRHFCQDGVRNRTTSVVSSCVLSNGVKAWCKEQEEMHSDIIVLLTETIVRCEKLQQENLDQLQNLMQLSIFSASVSDRTSVSSSCVFFENTGKLDNHEALDTDAVDSGAFNSPVTTSPFENGVKGLESFGRPVSLQLLVSQDGYVEA</sequence>
<organism evidence="2 3">
    <name type="scientific">Bremia lactucae</name>
    <name type="common">Lettuce downy mildew</name>
    <dbReference type="NCBI Taxonomy" id="4779"/>
    <lineage>
        <taxon>Eukaryota</taxon>
        <taxon>Sar</taxon>
        <taxon>Stramenopiles</taxon>
        <taxon>Oomycota</taxon>
        <taxon>Peronosporomycetes</taxon>
        <taxon>Peronosporales</taxon>
        <taxon>Peronosporaceae</taxon>
        <taxon>Bremia</taxon>
    </lineage>
</organism>
<feature type="compositionally biased region" description="Polar residues" evidence="1">
    <location>
        <begin position="219"/>
        <end position="234"/>
    </location>
</feature>
<dbReference type="KEGG" id="blac:94344864"/>
<comment type="caution">
    <text evidence="2">The sequence shown here is derived from an EMBL/GenBank/DDBJ whole genome shotgun (WGS) entry which is preliminary data.</text>
</comment>
<evidence type="ECO:0000256" key="1">
    <source>
        <dbReference type="SAM" id="MobiDB-lite"/>
    </source>
</evidence>
<gene>
    <name evidence="2" type="ORF">CCR75_001088</name>
</gene>
<dbReference type="AlphaFoldDB" id="A0A976IGW1"/>
<reference evidence="2 3" key="1">
    <citation type="journal article" date="2021" name="Genome Biol.">
        <title>AFLAP: assembly-free linkage analysis pipeline using k-mers from genome sequencing data.</title>
        <authorList>
            <person name="Fletcher K."/>
            <person name="Zhang L."/>
            <person name="Gil J."/>
            <person name="Han R."/>
            <person name="Cavanaugh K."/>
            <person name="Michelmore R."/>
        </authorList>
    </citation>
    <scope>NUCLEOTIDE SEQUENCE [LARGE SCALE GENOMIC DNA]</scope>
    <source>
        <strain evidence="2 3">SF5</strain>
    </source>
</reference>
<keyword evidence="3" id="KW-1185">Reference proteome</keyword>
<dbReference type="GeneID" id="94344864"/>
<dbReference type="RefSeq" id="XP_067821036.1">
    <property type="nucleotide sequence ID" value="XM_067959193.1"/>
</dbReference>
<dbReference type="Proteomes" id="UP000294530">
    <property type="component" value="Unassembled WGS sequence"/>
</dbReference>
<dbReference type="OrthoDB" id="166643at2759"/>
<protein>
    <recommendedName>
        <fullName evidence="4">PDZ domain-containing protein</fullName>
    </recommendedName>
</protein>
<evidence type="ECO:0000313" key="2">
    <source>
        <dbReference type="EMBL" id="TDH71537.1"/>
    </source>
</evidence>
<feature type="region of interest" description="Disordered" evidence="1">
    <location>
        <begin position="219"/>
        <end position="238"/>
    </location>
</feature>
<accession>A0A976IGW1</accession>
<evidence type="ECO:0008006" key="4">
    <source>
        <dbReference type="Google" id="ProtNLM"/>
    </source>
</evidence>
<dbReference type="EMBL" id="SHOA02000015">
    <property type="protein sequence ID" value="TDH71537.1"/>
    <property type="molecule type" value="Genomic_DNA"/>
</dbReference>
<proteinExistence type="predicted"/>
<evidence type="ECO:0000313" key="3">
    <source>
        <dbReference type="Proteomes" id="UP000294530"/>
    </source>
</evidence>
<name>A0A976IGW1_BRELC</name>